<accession>A0A370KXF1</accession>
<reference evidence="2" key="1">
    <citation type="submission" date="2018-07" db="EMBL/GenBank/DDBJ databases">
        <authorList>
            <person name="Safronova V.I."/>
            <person name="Chirak E.R."/>
            <person name="Sazanova A.L."/>
        </authorList>
    </citation>
    <scope>NUCLEOTIDE SEQUENCE [LARGE SCALE GENOMIC DNA]</scope>
    <source>
        <strain evidence="2">RCAM04685</strain>
    </source>
</reference>
<sequence>MIKIALRGFCRSAGKAGMREARQCGFIDLVHDKGQEGRTTRQDQRNMWKAIGGGEERGQPSGPSGNATALVDRVDHDERARASSLAGGIEGPENRVWSSVSESELVANLTPGFTINETCAKEENGRKAMGNLMVGHISQQMGFAYTRFTGDEEAMRICQPAFRRIDRFGESVERPI</sequence>
<evidence type="ECO:0000313" key="1">
    <source>
        <dbReference type="EMBL" id="RDJ19651.1"/>
    </source>
</evidence>
<protein>
    <submittedName>
        <fullName evidence="1">Uncharacterized protein</fullName>
    </submittedName>
</protein>
<evidence type="ECO:0000313" key="2">
    <source>
        <dbReference type="Proteomes" id="UP000255207"/>
    </source>
</evidence>
<name>A0A370KXF1_9HYPH</name>
<keyword evidence="2" id="KW-1185">Reference proteome</keyword>
<dbReference type="EMBL" id="QQTP01000033">
    <property type="protein sequence ID" value="RDJ19651.1"/>
    <property type="molecule type" value="Genomic_DNA"/>
</dbReference>
<organism evidence="1 2">
    <name type="scientific">Bosea caraganae</name>
    <dbReference type="NCBI Taxonomy" id="2763117"/>
    <lineage>
        <taxon>Bacteria</taxon>
        <taxon>Pseudomonadati</taxon>
        <taxon>Pseudomonadota</taxon>
        <taxon>Alphaproteobacteria</taxon>
        <taxon>Hyphomicrobiales</taxon>
        <taxon>Boseaceae</taxon>
        <taxon>Bosea</taxon>
    </lineage>
</organism>
<comment type="caution">
    <text evidence="1">The sequence shown here is derived from an EMBL/GenBank/DDBJ whole genome shotgun (WGS) entry which is preliminary data.</text>
</comment>
<dbReference type="Proteomes" id="UP000255207">
    <property type="component" value="Unassembled WGS sequence"/>
</dbReference>
<gene>
    <name evidence="1" type="ORF">DWE98_28670</name>
</gene>
<proteinExistence type="predicted"/>
<dbReference type="AlphaFoldDB" id="A0A370KXF1"/>